<dbReference type="InterPro" id="IPR000644">
    <property type="entry name" value="CBS_dom"/>
</dbReference>
<evidence type="ECO:0000256" key="1">
    <source>
        <dbReference type="ARBA" id="ARBA00006446"/>
    </source>
</evidence>
<keyword evidence="2" id="KW-0677">Repeat</keyword>
<dbReference type="FunFam" id="3.10.580.10:FF:000002">
    <property type="entry name" value="Magnesium/cobalt efflux protein CorC"/>
    <property type="match status" value="1"/>
</dbReference>
<dbReference type="InterPro" id="IPR036318">
    <property type="entry name" value="FAD-bd_PCMH-like_sf"/>
</dbReference>
<dbReference type="Gene3D" id="3.30.465.10">
    <property type="match status" value="1"/>
</dbReference>
<dbReference type="Pfam" id="PF03471">
    <property type="entry name" value="CorC_HlyC"/>
    <property type="match status" value="1"/>
</dbReference>
<comment type="similarity">
    <text evidence="1">Belongs to the UPF0053 family. Hemolysin C subfamily.</text>
</comment>
<dbReference type="Pfam" id="PF00571">
    <property type="entry name" value="CBS"/>
    <property type="match status" value="2"/>
</dbReference>
<dbReference type="PANTHER" id="PTHR22777:SF27">
    <property type="entry name" value="MAGNESIUM AND COBALT EFFLUX PROTEIN CORC"/>
    <property type="match status" value="1"/>
</dbReference>
<protein>
    <submittedName>
        <fullName evidence="6">Hemolysin family protein</fullName>
    </submittedName>
</protein>
<dbReference type="Gene3D" id="3.10.580.10">
    <property type="entry name" value="CBS-domain"/>
    <property type="match status" value="1"/>
</dbReference>
<sequence length="302" mass="33551">MRQLPRRESEPQSMLEGLFRRLRELAGRSEQEGGLREALEEIIEELDEEDERRFSEEERGILLNVLSFGELRVDDVMVPRTDICAVSVESGIDEVVRALRGAKHTRLIVYRDTLDDVVGILHVKDILEFWGDGVDFQLEKVVRPVLVVPPSMRVLDLLAEMRSSAMHIAVVVDEFGGTDGLVTVEDLVAEIVGDIGDEHGGLSAPLLVEHPDGTVEADGRVDLEDLERLLQVRLLEADERDEADTVAGLIFALLDRVPSRGEVVRHPGGLVFEVVDADPRRIRRVRIHRGEAASAATGHGSE</sequence>
<name>A0AAP3XQQ2_9PROT</name>
<feature type="domain" description="CBS" evidence="5">
    <location>
        <begin position="141"/>
        <end position="198"/>
    </location>
</feature>
<evidence type="ECO:0000256" key="4">
    <source>
        <dbReference type="PROSITE-ProRule" id="PRU00703"/>
    </source>
</evidence>
<reference evidence="6 7" key="1">
    <citation type="submission" date="2023-03" db="EMBL/GenBank/DDBJ databases">
        <title>YIM 152171 draft genome.</title>
        <authorList>
            <person name="Yang Z."/>
        </authorList>
    </citation>
    <scope>NUCLEOTIDE SEQUENCE [LARGE SCALE GENOMIC DNA]</scope>
    <source>
        <strain evidence="6 7">YIM 152171</strain>
    </source>
</reference>
<gene>
    <name evidence="6" type="ORF">PZ740_03055</name>
</gene>
<dbReference type="SUPFAM" id="SSF56176">
    <property type="entry name" value="FAD-binding/transporter-associated domain-like"/>
    <property type="match status" value="1"/>
</dbReference>
<evidence type="ECO:0000313" key="6">
    <source>
        <dbReference type="EMBL" id="MDF1585360.1"/>
    </source>
</evidence>
<evidence type="ECO:0000313" key="7">
    <source>
        <dbReference type="Proteomes" id="UP001301140"/>
    </source>
</evidence>
<dbReference type="Proteomes" id="UP001301140">
    <property type="component" value="Unassembled WGS sequence"/>
</dbReference>
<dbReference type="PROSITE" id="PS51371">
    <property type="entry name" value="CBS"/>
    <property type="match status" value="2"/>
</dbReference>
<dbReference type="AlphaFoldDB" id="A0AAP3XQQ2"/>
<dbReference type="GO" id="GO:0005886">
    <property type="term" value="C:plasma membrane"/>
    <property type="evidence" value="ECO:0007669"/>
    <property type="project" value="TreeGrafter"/>
</dbReference>
<evidence type="ECO:0000256" key="3">
    <source>
        <dbReference type="ARBA" id="ARBA00023122"/>
    </source>
</evidence>
<accession>A0AAP3XQQ2</accession>
<keyword evidence="3 4" id="KW-0129">CBS domain</keyword>
<organism evidence="6 7">
    <name type="scientific">Marinimicrococcus flavescens</name>
    <dbReference type="NCBI Taxonomy" id="3031815"/>
    <lineage>
        <taxon>Bacteria</taxon>
        <taxon>Pseudomonadati</taxon>
        <taxon>Pseudomonadota</taxon>
        <taxon>Alphaproteobacteria</taxon>
        <taxon>Geminicoccales</taxon>
        <taxon>Geminicoccaceae</taxon>
        <taxon>Marinimicrococcus</taxon>
    </lineage>
</organism>
<dbReference type="GO" id="GO:0050660">
    <property type="term" value="F:flavin adenine dinucleotide binding"/>
    <property type="evidence" value="ECO:0007669"/>
    <property type="project" value="InterPro"/>
</dbReference>
<dbReference type="EMBL" id="JARGEQ010000016">
    <property type="protein sequence ID" value="MDF1585360.1"/>
    <property type="molecule type" value="Genomic_DNA"/>
</dbReference>
<dbReference type="InterPro" id="IPR016169">
    <property type="entry name" value="FAD-bd_PCMH_sub2"/>
</dbReference>
<proteinExistence type="inferred from homology"/>
<dbReference type="InterPro" id="IPR005170">
    <property type="entry name" value="Transptr-assoc_dom"/>
</dbReference>
<dbReference type="PANTHER" id="PTHR22777">
    <property type="entry name" value="HEMOLYSIN-RELATED"/>
    <property type="match status" value="1"/>
</dbReference>
<keyword evidence="7" id="KW-1185">Reference proteome</keyword>
<dbReference type="InterPro" id="IPR044751">
    <property type="entry name" value="Ion_transp-like_CBS"/>
</dbReference>
<dbReference type="InterPro" id="IPR046342">
    <property type="entry name" value="CBS_dom_sf"/>
</dbReference>
<dbReference type="RefSeq" id="WP_327787776.1">
    <property type="nucleotide sequence ID" value="NZ_JARGEQ010000016.1"/>
</dbReference>
<feature type="domain" description="CBS" evidence="5">
    <location>
        <begin position="77"/>
        <end position="136"/>
    </location>
</feature>
<evidence type="ECO:0000259" key="5">
    <source>
        <dbReference type="PROSITE" id="PS51371"/>
    </source>
</evidence>
<dbReference type="CDD" id="cd04590">
    <property type="entry name" value="CBS_pair_CorC_HlyC_assoc"/>
    <property type="match status" value="1"/>
</dbReference>
<dbReference type="SUPFAM" id="SSF54631">
    <property type="entry name" value="CBS-domain pair"/>
    <property type="match status" value="1"/>
</dbReference>
<comment type="caution">
    <text evidence="6">The sequence shown here is derived from an EMBL/GenBank/DDBJ whole genome shotgun (WGS) entry which is preliminary data.</text>
</comment>
<evidence type="ECO:0000256" key="2">
    <source>
        <dbReference type="ARBA" id="ARBA00022737"/>
    </source>
</evidence>
<dbReference type="SMART" id="SM01091">
    <property type="entry name" value="CorC_HlyC"/>
    <property type="match status" value="1"/>
</dbReference>